<accession>A0ABY4D364</accession>
<dbReference type="PROSITE" id="PS51820">
    <property type="entry name" value="PA14"/>
    <property type="match status" value="3"/>
</dbReference>
<dbReference type="InterPro" id="IPR026444">
    <property type="entry name" value="Secre_tail"/>
</dbReference>
<dbReference type="NCBIfam" id="TIGR04183">
    <property type="entry name" value="Por_Secre_tail"/>
    <property type="match status" value="1"/>
</dbReference>
<gene>
    <name evidence="2" type="ORF">MTX78_08620</name>
</gene>
<proteinExistence type="predicted"/>
<dbReference type="InterPro" id="IPR011658">
    <property type="entry name" value="PA14_dom"/>
</dbReference>
<dbReference type="Pfam" id="PF07691">
    <property type="entry name" value="PA14"/>
    <property type="match status" value="3"/>
</dbReference>
<organism evidence="2 3">
    <name type="scientific">Hymenobacter tibetensis</name>
    <dbReference type="NCBI Taxonomy" id="497967"/>
    <lineage>
        <taxon>Bacteria</taxon>
        <taxon>Pseudomonadati</taxon>
        <taxon>Bacteroidota</taxon>
        <taxon>Cytophagia</taxon>
        <taxon>Cytophagales</taxon>
        <taxon>Hymenobacteraceae</taxon>
        <taxon>Hymenobacter</taxon>
    </lineage>
</organism>
<dbReference type="RefSeq" id="WP_243801739.1">
    <property type="nucleotide sequence ID" value="NZ_CP094669.1"/>
</dbReference>
<keyword evidence="3" id="KW-1185">Reference proteome</keyword>
<dbReference type="SUPFAM" id="SSF56988">
    <property type="entry name" value="Anthrax protective antigen"/>
    <property type="match status" value="3"/>
</dbReference>
<evidence type="ECO:0000313" key="3">
    <source>
        <dbReference type="Proteomes" id="UP000831113"/>
    </source>
</evidence>
<feature type="domain" description="PA14" evidence="1">
    <location>
        <begin position="510"/>
        <end position="646"/>
    </location>
</feature>
<dbReference type="InterPro" id="IPR037524">
    <property type="entry name" value="PA14/GLEYA"/>
</dbReference>
<feature type="domain" description="PA14" evidence="1">
    <location>
        <begin position="354"/>
        <end position="490"/>
    </location>
</feature>
<protein>
    <submittedName>
        <fullName evidence="2">PA14 domain-containing protein</fullName>
    </submittedName>
</protein>
<evidence type="ECO:0000313" key="2">
    <source>
        <dbReference type="EMBL" id="UOG76652.1"/>
    </source>
</evidence>
<name>A0ABY4D364_9BACT</name>
<dbReference type="EMBL" id="CP094669">
    <property type="protein sequence ID" value="UOG76652.1"/>
    <property type="molecule type" value="Genomic_DNA"/>
</dbReference>
<dbReference type="Gene3D" id="3.90.182.10">
    <property type="entry name" value="Toxin - Anthrax Protective Antigen,domain 1"/>
    <property type="match status" value="2"/>
</dbReference>
<dbReference type="SMART" id="SM00758">
    <property type="entry name" value="PA14"/>
    <property type="match status" value="3"/>
</dbReference>
<dbReference type="Proteomes" id="UP000831113">
    <property type="component" value="Chromosome"/>
</dbReference>
<feature type="domain" description="PA14" evidence="1">
    <location>
        <begin position="194"/>
        <end position="330"/>
    </location>
</feature>
<sequence>MKQNHTAHSSLRRISNLIFSKARGFKLLLLLTALSATPAYSQNMWLGMEFTVGNSPMQVTELGRIYVQGNSRPHTLKLVEANSGNDVASGSVVINMAGGANEQFRYAALPNPVTLAANTKYYLVSEETNGGDYWHDSNTTIGTAAAATCNGPVSGIGRDFNTESGKPNYSYAPLDFKYTGGSTTALRDADNPVNAIPGLAYSYYEGMWDRVPNFGSINAVKTGYVPSFALTPRNRYDHFAFRYTGFVYVPADGMYTFSTTSDDGSVLMIGDRMVVNNDGAHGRIEVSGTIGLKAGNHAITVGYFDGTGQDVLDVTYAGPGLVKQIIPATALYWAASSTSTQPVVTLRNADNPSNVTNGVNYAYYEGNWNNVPTFSSLNAVKTGSVPSFVVSPRNRNDEFGFRYTGYIDVPTDGTYTFYTSSDDGSMLMIGETVVVDNNGIHGERENSGSIGLKAGKHAITVDYFDRGGQELLNVSYNGPGIGKQVIPTSALYRSATMGLAGLRDADNPTNVVSGLDYAYYEGAWSNVPDFNSLSAVKTGTISAFAVTPRNRNDDFAFKYTGYIDVPADGTYTFYTTSDDGSVLIIGDRVVVNNDGLHSEAEQSGSIGLKAGKHAISVGFFERTGQQVLNVSYTGPGLGKQVVPASALYRSTSGNRTATATATAAPTALPLSAYPNPSVDGRPTITWQAKQAQDVTLRIFNKQGTLVSLLSQSVPAGESTFKLPTTLTTGTYYLRATVDGEPQNFTLVVE</sequence>
<evidence type="ECO:0000259" key="1">
    <source>
        <dbReference type="PROSITE" id="PS51820"/>
    </source>
</evidence>
<reference evidence="2 3" key="1">
    <citation type="submission" date="2022-03" db="EMBL/GenBank/DDBJ databases">
        <title>Hymenobactersp. isolated from the air.</title>
        <authorList>
            <person name="Won M."/>
            <person name="Kwon S.-W."/>
        </authorList>
    </citation>
    <scope>NUCLEOTIDE SEQUENCE [LARGE SCALE GENOMIC DNA]</scope>
    <source>
        <strain evidence="2 3">KACC 21982</strain>
    </source>
</reference>
<dbReference type="Gene3D" id="2.60.120.380">
    <property type="match status" value="1"/>
</dbReference>